<organism evidence="6 7">
    <name type="scientific">Dendrothele bispora (strain CBS 962.96)</name>
    <dbReference type="NCBI Taxonomy" id="1314807"/>
    <lineage>
        <taxon>Eukaryota</taxon>
        <taxon>Fungi</taxon>
        <taxon>Dikarya</taxon>
        <taxon>Basidiomycota</taxon>
        <taxon>Agaricomycotina</taxon>
        <taxon>Agaricomycetes</taxon>
        <taxon>Agaricomycetidae</taxon>
        <taxon>Agaricales</taxon>
        <taxon>Agaricales incertae sedis</taxon>
        <taxon>Dendrothele</taxon>
    </lineage>
</organism>
<feature type="compositionally biased region" description="Acidic residues" evidence="4">
    <location>
        <begin position="455"/>
        <end position="469"/>
    </location>
</feature>
<dbReference type="PANTHER" id="PTHR35711:SF1">
    <property type="entry name" value="ECTODERMAL, ISOFORM F"/>
    <property type="match status" value="1"/>
</dbReference>
<comment type="similarity">
    <text evidence="1">Belongs to the peptidase C48 family.</text>
</comment>
<dbReference type="OrthoDB" id="1939479at2759"/>
<dbReference type="InterPro" id="IPR003653">
    <property type="entry name" value="Peptidase_C48_C"/>
</dbReference>
<keyword evidence="7" id="KW-1185">Reference proteome</keyword>
<dbReference type="InterPro" id="IPR045341">
    <property type="entry name" value="DUF6532"/>
</dbReference>
<evidence type="ECO:0000256" key="2">
    <source>
        <dbReference type="ARBA" id="ARBA00022670"/>
    </source>
</evidence>
<feature type="compositionally biased region" description="Acidic residues" evidence="4">
    <location>
        <begin position="850"/>
        <end position="900"/>
    </location>
</feature>
<name>A0A4S8KT88_DENBC</name>
<dbReference type="SUPFAM" id="SSF54001">
    <property type="entry name" value="Cysteine proteinases"/>
    <property type="match status" value="1"/>
</dbReference>
<dbReference type="GO" id="GO:0006508">
    <property type="term" value="P:proteolysis"/>
    <property type="evidence" value="ECO:0007669"/>
    <property type="project" value="UniProtKB-KW"/>
</dbReference>
<reference evidence="6 7" key="1">
    <citation type="journal article" date="2019" name="Nat. Ecol. Evol.">
        <title>Megaphylogeny resolves global patterns of mushroom evolution.</title>
        <authorList>
            <person name="Varga T."/>
            <person name="Krizsan K."/>
            <person name="Foldi C."/>
            <person name="Dima B."/>
            <person name="Sanchez-Garcia M."/>
            <person name="Sanchez-Ramirez S."/>
            <person name="Szollosi G.J."/>
            <person name="Szarkandi J.G."/>
            <person name="Papp V."/>
            <person name="Albert L."/>
            <person name="Andreopoulos W."/>
            <person name="Angelini C."/>
            <person name="Antonin V."/>
            <person name="Barry K.W."/>
            <person name="Bougher N.L."/>
            <person name="Buchanan P."/>
            <person name="Buyck B."/>
            <person name="Bense V."/>
            <person name="Catcheside P."/>
            <person name="Chovatia M."/>
            <person name="Cooper J."/>
            <person name="Damon W."/>
            <person name="Desjardin D."/>
            <person name="Finy P."/>
            <person name="Geml J."/>
            <person name="Haridas S."/>
            <person name="Hughes K."/>
            <person name="Justo A."/>
            <person name="Karasinski D."/>
            <person name="Kautmanova I."/>
            <person name="Kiss B."/>
            <person name="Kocsube S."/>
            <person name="Kotiranta H."/>
            <person name="LaButti K.M."/>
            <person name="Lechner B.E."/>
            <person name="Liimatainen K."/>
            <person name="Lipzen A."/>
            <person name="Lukacs Z."/>
            <person name="Mihaltcheva S."/>
            <person name="Morgado L.N."/>
            <person name="Niskanen T."/>
            <person name="Noordeloos M.E."/>
            <person name="Ohm R.A."/>
            <person name="Ortiz-Santana B."/>
            <person name="Ovrebo C."/>
            <person name="Racz N."/>
            <person name="Riley R."/>
            <person name="Savchenko A."/>
            <person name="Shiryaev A."/>
            <person name="Soop K."/>
            <person name="Spirin V."/>
            <person name="Szebenyi C."/>
            <person name="Tomsovsky M."/>
            <person name="Tulloss R.E."/>
            <person name="Uehling J."/>
            <person name="Grigoriev I.V."/>
            <person name="Vagvolgyi C."/>
            <person name="Papp T."/>
            <person name="Martin F.M."/>
            <person name="Miettinen O."/>
            <person name="Hibbett D.S."/>
            <person name="Nagy L.G."/>
        </authorList>
    </citation>
    <scope>NUCLEOTIDE SEQUENCE [LARGE SCALE GENOMIC DNA]</scope>
    <source>
        <strain evidence="6 7">CBS 962.96</strain>
    </source>
</reference>
<dbReference type="Pfam" id="PF02902">
    <property type="entry name" value="Peptidase_C48"/>
    <property type="match status" value="1"/>
</dbReference>
<dbReference type="GO" id="GO:0008234">
    <property type="term" value="F:cysteine-type peptidase activity"/>
    <property type="evidence" value="ECO:0007669"/>
    <property type="project" value="InterPro"/>
</dbReference>
<keyword evidence="2" id="KW-0645">Protease</keyword>
<evidence type="ECO:0000313" key="6">
    <source>
        <dbReference type="EMBL" id="THU79054.1"/>
    </source>
</evidence>
<feature type="compositionally biased region" description="Polar residues" evidence="4">
    <location>
        <begin position="323"/>
        <end position="335"/>
    </location>
</feature>
<dbReference type="AlphaFoldDB" id="A0A4S8KT88"/>
<evidence type="ECO:0000256" key="3">
    <source>
        <dbReference type="ARBA" id="ARBA00022801"/>
    </source>
</evidence>
<protein>
    <recommendedName>
        <fullName evidence="5">Ubiquitin-like protease family profile domain-containing protein</fullName>
    </recommendedName>
</protein>
<evidence type="ECO:0000256" key="1">
    <source>
        <dbReference type="ARBA" id="ARBA00005234"/>
    </source>
</evidence>
<dbReference type="InterPro" id="IPR038765">
    <property type="entry name" value="Papain-like_cys_pep_sf"/>
</dbReference>
<feature type="region of interest" description="Disordered" evidence="4">
    <location>
        <begin position="221"/>
        <end position="495"/>
    </location>
</feature>
<evidence type="ECO:0000259" key="5">
    <source>
        <dbReference type="PROSITE" id="PS50600"/>
    </source>
</evidence>
<feature type="compositionally biased region" description="Basic and acidic residues" evidence="4">
    <location>
        <begin position="347"/>
        <end position="366"/>
    </location>
</feature>
<feature type="compositionally biased region" description="Basic and acidic residues" evidence="4">
    <location>
        <begin position="833"/>
        <end position="848"/>
    </location>
</feature>
<evidence type="ECO:0000313" key="7">
    <source>
        <dbReference type="Proteomes" id="UP000297245"/>
    </source>
</evidence>
<gene>
    <name evidence="6" type="ORF">K435DRAFT_811032</name>
</gene>
<evidence type="ECO:0000256" key="4">
    <source>
        <dbReference type="SAM" id="MobiDB-lite"/>
    </source>
</evidence>
<dbReference type="EMBL" id="ML180087">
    <property type="protein sequence ID" value="THU79054.1"/>
    <property type="molecule type" value="Genomic_DNA"/>
</dbReference>
<keyword evidence="3" id="KW-0378">Hydrolase</keyword>
<dbReference type="Pfam" id="PF20149">
    <property type="entry name" value="DUF6532"/>
    <property type="match status" value="1"/>
</dbReference>
<dbReference type="Gene3D" id="3.40.395.10">
    <property type="entry name" value="Adenoviral Proteinase, Chain A"/>
    <property type="match status" value="1"/>
</dbReference>
<feature type="compositionally biased region" description="Low complexity" evidence="4">
    <location>
        <begin position="386"/>
        <end position="409"/>
    </location>
</feature>
<feature type="region of interest" description="Disordered" evidence="4">
    <location>
        <begin position="792"/>
        <end position="932"/>
    </location>
</feature>
<feature type="compositionally biased region" description="Polar residues" evidence="4">
    <location>
        <begin position="375"/>
        <end position="385"/>
    </location>
</feature>
<dbReference type="PROSITE" id="PS50600">
    <property type="entry name" value="ULP_PROTEASE"/>
    <property type="match status" value="1"/>
</dbReference>
<accession>A0A4S8KT88</accession>
<feature type="domain" description="Ubiquitin-like protease family profile" evidence="5">
    <location>
        <begin position="27"/>
        <end position="203"/>
    </location>
</feature>
<feature type="compositionally biased region" description="Basic residues" evidence="4">
    <location>
        <begin position="916"/>
        <end position="932"/>
    </location>
</feature>
<dbReference type="Proteomes" id="UP000297245">
    <property type="component" value="Unassembled WGS sequence"/>
</dbReference>
<dbReference type="GO" id="GO:0019783">
    <property type="term" value="F:ubiquitin-like protein peptidase activity"/>
    <property type="evidence" value="ECO:0007669"/>
    <property type="project" value="UniProtKB-ARBA"/>
</dbReference>
<sequence length="932" mass="105024">MTSVAVYGVLKLFQATSQNLNFKCSFEFLRISDLRTLSPQHWLNGETINYFIDKWCRNSDTLGLGTYWANTFLFEDKACTKPFDKFDNNGKMVNDLKRSIQRREEAHWYCASIDFDQHTIEILDSWGPTFRTNQNKPLRQKKHTALLAVLMWVTERIAEYRGEMVVLARNPETDWSCNPHVEVPLQPNGYDCGIHMLWHLYHIVNFGSIKQDRKLPAQHRFTENMVGKRLRVTRGNPQPTPESPKKKPKSKSAASKQKESVLGNAFAFVSRGVRKPSSVEASPSPPSTGSKKKVSSVANTGKGKPVTKQVTKQISTKAMPKASQLTPNDYFTTLEQRAKKTTLGKGRLSEEKPKKKTPKSDSKEVIDLDDDEETMINSFSGTSTRKGPTSNTSTKKGSTSNTSTKKGPSVNLSRSSHGQESDETDNEDHMVKMANSNSDEDEDNISMLDAASNDGDGDSQEGDQMDVEDVTVQPVSKKAKKKKSTSTRPSQKVALGSFSADQRKLADYGKKIARMGTCLGGLFPEDRDETWAHVRIAVKGKGDQVLLATFKSVERDERTLKRMKTYVGYGVGAVRYHLKKVAREMVLTYFGLLGNMELKKRRELMGWLQDGRYYHFGDLDLEVISLLATLCLAAHNSTVSQKQTYNSDAPYQCPIILQILRAFLYTELSTGDRPLLAYLKEVNRVPIHLLAMVVTTMSHIFSEHLTATNQVVSKGSKLDYSSNNSSDEYFLILKALQDLEENSPEYTRIVTKNIWFHVQKNSGGHVPKEVYDYKRLEAVAAEMVEYNFVEEGMDQDEDNEGDVEEQEQKEEQEREEEQKDQDEEKGDEEMGDEKEKDDQDVDMDKVEGNDVGEEKEEDEGEKSTEEDEGEKSTEEDEGEKSTEEEEEEDDDDDSGEDEETDNKKKTRGRGSGSGRGRGRGRGKGKGKGKGSK</sequence>
<proteinExistence type="inferred from homology"/>
<feature type="compositionally biased region" description="Acidic residues" evidence="4">
    <location>
        <begin position="792"/>
        <end position="832"/>
    </location>
</feature>
<dbReference type="PANTHER" id="PTHR35711">
    <property type="entry name" value="EXPRESSED PROTEIN"/>
    <property type="match status" value="1"/>
</dbReference>